<keyword evidence="5" id="KW-0653">Protein transport</keyword>
<dbReference type="SUPFAM" id="SSF48371">
    <property type="entry name" value="ARM repeat"/>
    <property type="match status" value="1"/>
</dbReference>
<dbReference type="Ensembl" id="ENSOMYT00000145357.1">
    <property type="protein sequence ID" value="ENSOMYP00000135446.1"/>
    <property type="gene ID" value="ENSOMYG00000058288.1"/>
</dbReference>
<evidence type="ECO:0000256" key="3">
    <source>
        <dbReference type="ARBA" id="ARBA00022490"/>
    </source>
</evidence>
<evidence type="ECO:0000256" key="5">
    <source>
        <dbReference type="ARBA" id="ARBA00022927"/>
    </source>
</evidence>
<evidence type="ECO:0000313" key="7">
    <source>
        <dbReference type="Ensembl" id="ENSOMYP00000135446.1"/>
    </source>
</evidence>
<dbReference type="AlphaFoldDB" id="A0A8K9XNN6"/>
<keyword evidence="3" id="KW-0963">Cytoplasm</keyword>
<evidence type="ECO:0000256" key="1">
    <source>
        <dbReference type="ARBA" id="ARBA00004496"/>
    </source>
</evidence>
<keyword evidence="4" id="KW-0677">Repeat</keyword>
<dbReference type="InterPro" id="IPR016024">
    <property type="entry name" value="ARM-type_fold"/>
</dbReference>
<reference evidence="7" key="2">
    <citation type="submission" date="2025-08" db="UniProtKB">
        <authorList>
            <consortium name="Ensembl"/>
        </authorList>
    </citation>
    <scope>IDENTIFICATION</scope>
</reference>
<organism evidence="7 8">
    <name type="scientific">Oncorhynchus mykiss</name>
    <name type="common">Rainbow trout</name>
    <name type="synonym">Salmo gairdneri</name>
    <dbReference type="NCBI Taxonomy" id="8022"/>
    <lineage>
        <taxon>Eukaryota</taxon>
        <taxon>Metazoa</taxon>
        <taxon>Chordata</taxon>
        <taxon>Craniata</taxon>
        <taxon>Vertebrata</taxon>
        <taxon>Euteleostomi</taxon>
        <taxon>Actinopterygii</taxon>
        <taxon>Neopterygii</taxon>
        <taxon>Teleostei</taxon>
        <taxon>Protacanthopterygii</taxon>
        <taxon>Salmoniformes</taxon>
        <taxon>Salmonidae</taxon>
        <taxon>Salmoninae</taxon>
        <taxon>Oncorhynchus</taxon>
    </lineage>
</organism>
<feature type="compositionally biased region" description="Pro residues" evidence="6">
    <location>
        <begin position="8"/>
        <end position="33"/>
    </location>
</feature>
<dbReference type="GO" id="GO:0005737">
    <property type="term" value="C:cytoplasm"/>
    <property type="evidence" value="ECO:0007669"/>
    <property type="project" value="UniProtKB-SubCell"/>
</dbReference>
<sequence length="260" mass="28481">MNECFLLPPSPSAPSPFSPPSSPPSLPPSLSPPPPLSAFATLEEEACTELVPYLSFILDTLVFAFGKYQHKNLLILYDAIGTLADSVGHHLNQPEYIEKLMPPLIAKWNELKDEDKDLFPLLECLSSVATALQSGFLPYCEPVYQRCVTLVQKTLAQAMMYSQQPDQYEAPDKDFMIVALDLLSGLAEGLGGHVDQLVSRSNIMTLLFQCMQVRCVCVGGGGGFSVLLYICGNDRLVTTDRDNLQGIPSPSLNISIKTQR</sequence>
<proteinExistence type="predicted"/>
<evidence type="ECO:0000313" key="8">
    <source>
        <dbReference type="Proteomes" id="UP000694395"/>
    </source>
</evidence>
<dbReference type="Proteomes" id="UP000694395">
    <property type="component" value="Chromosome 17"/>
</dbReference>
<protein>
    <submittedName>
        <fullName evidence="7">Uncharacterized protein</fullName>
    </submittedName>
</protein>
<dbReference type="Gene3D" id="1.25.10.10">
    <property type="entry name" value="Leucine-rich Repeat Variant"/>
    <property type="match status" value="1"/>
</dbReference>
<dbReference type="InterPro" id="IPR011989">
    <property type="entry name" value="ARM-like"/>
</dbReference>
<evidence type="ECO:0000256" key="2">
    <source>
        <dbReference type="ARBA" id="ARBA00022448"/>
    </source>
</evidence>
<keyword evidence="2" id="KW-0813">Transport</keyword>
<dbReference type="InterPro" id="IPR040122">
    <property type="entry name" value="Importin_beta"/>
</dbReference>
<evidence type="ECO:0000256" key="4">
    <source>
        <dbReference type="ARBA" id="ARBA00022737"/>
    </source>
</evidence>
<feature type="region of interest" description="Disordered" evidence="6">
    <location>
        <begin position="1"/>
        <end position="33"/>
    </location>
</feature>
<accession>A0A8K9XNN6</accession>
<name>A0A8K9XNN6_ONCMY</name>
<dbReference type="GeneTree" id="ENSGT00940000156708"/>
<reference evidence="7" key="1">
    <citation type="submission" date="2020-07" db="EMBL/GenBank/DDBJ databases">
        <title>A long reads based de novo assembly of the rainbow trout Arlee double haploid line genome.</title>
        <authorList>
            <person name="Gao G."/>
            <person name="Palti Y."/>
        </authorList>
    </citation>
    <scope>NUCLEOTIDE SEQUENCE [LARGE SCALE GENOMIC DNA]</scope>
</reference>
<dbReference type="PANTHER" id="PTHR10527">
    <property type="entry name" value="IMPORTIN BETA"/>
    <property type="match status" value="1"/>
</dbReference>
<comment type="subcellular location">
    <subcellularLocation>
        <location evidence="1">Cytoplasm</location>
    </subcellularLocation>
</comment>
<reference evidence="7" key="3">
    <citation type="submission" date="2025-09" db="UniProtKB">
        <authorList>
            <consortium name="Ensembl"/>
        </authorList>
    </citation>
    <scope>IDENTIFICATION</scope>
</reference>
<evidence type="ECO:0000256" key="6">
    <source>
        <dbReference type="SAM" id="MobiDB-lite"/>
    </source>
</evidence>
<keyword evidence="8" id="KW-1185">Reference proteome</keyword>
<dbReference type="GO" id="GO:0006606">
    <property type="term" value="P:protein import into nucleus"/>
    <property type="evidence" value="ECO:0007669"/>
    <property type="project" value="InterPro"/>
</dbReference>